<dbReference type="InterPro" id="IPR001173">
    <property type="entry name" value="Glyco_trans_2-like"/>
</dbReference>
<feature type="domain" description="Glycosyltransferase 2-like" evidence="8">
    <location>
        <begin position="21"/>
        <end position="189"/>
    </location>
</feature>
<dbReference type="SUPFAM" id="SSF53448">
    <property type="entry name" value="Nucleotide-diphospho-sugar transferases"/>
    <property type="match status" value="1"/>
</dbReference>
<keyword evidence="7" id="KW-0472">Membrane</keyword>
<dbReference type="GO" id="GO:0099621">
    <property type="term" value="F:undecaprenyl-phosphate 4-deoxy-4-formamido-L-arabinose transferase activity"/>
    <property type="evidence" value="ECO:0007669"/>
    <property type="project" value="TreeGrafter"/>
</dbReference>
<keyword evidence="6" id="KW-1133">Transmembrane helix</keyword>
<evidence type="ECO:0000256" key="7">
    <source>
        <dbReference type="ARBA" id="ARBA00023136"/>
    </source>
</evidence>
<dbReference type="PANTHER" id="PTHR48090:SF3">
    <property type="entry name" value="UNDECAPRENYL-PHOSPHATE 4-DEOXY-4-FORMAMIDO-L-ARABINOSE TRANSFERASE"/>
    <property type="match status" value="1"/>
</dbReference>
<sequence length="261" mass="28709">MDDSSGARPSPNPLGAVGSLSIVVPMWNEEESFSPCVVAMLAELSDLEDASLITSGQLVIVDDASTDSTPTLCDSLASHDQRVKIVHHKTNTGLGGAVRSGLSAATGDRVLYTDADLPFDLKETERLIRLAQVYEAGVVSAYRFERRAEGFRRMIYSSIYNGLVRVMLGIRVRDVNFACKLINQQVLKSIDIKSEGSFIDAEILAKAERRGFKIIQVGLDFFPRTVGLSTLSSLKTIRRMLGEIFSQFRAIRRLKPDLPAK</sequence>
<evidence type="ECO:0000256" key="1">
    <source>
        <dbReference type="ARBA" id="ARBA00022475"/>
    </source>
</evidence>
<dbReference type="InterPro" id="IPR029044">
    <property type="entry name" value="Nucleotide-diphossugar_trans"/>
</dbReference>
<gene>
    <name evidence="9" type="ORF">UFOPK3897_01710</name>
</gene>
<dbReference type="InterPro" id="IPR050256">
    <property type="entry name" value="Glycosyltransferase_2"/>
</dbReference>
<evidence type="ECO:0000259" key="8">
    <source>
        <dbReference type="Pfam" id="PF00535"/>
    </source>
</evidence>
<dbReference type="GO" id="GO:0005886">
    <property type="term" value="C:plasma membrane"/>
    <property type="evidence" value="ECO:0007669"/>
    <property type="project" value="TreeGrafter"/>
</dbReference>
<evidence type="ECO:0000256" key="6">
    <source>
        <dbReference type="ARBA" id="ARBA00022989"/>
    </source>
</evidence>
<dbReference type="GO" id="GO:0009103">
    <property type="term" value="P:lipopolysaccharide biosynthetic process"/>
    <property type="evidence" value="ECO:0007669"/>
    <property type="project" value="UniProtKB-KW"/>
</dbReference>
<keyword evidence="5" id="KW-0448">Lipopolysaccharide biosynthesis</keyword>
<dbReference type="Gene3D" id="3.90.550.10">
    <property type="entry name" value="Spore Coat Polysaccharide Biosynthesis Protein SpsA, Chain A"/>
    <property type="match status" value="1"/>
</dbReference>
<accession>A0A6J7NBA4</accession>
<reference evidence="9" key="1">
    <citation type="submission" date="2020-05" db="EMBL/GenBank/DDBJ databases">
        <authorList>
            <person name="Chiriac C."/>
            <person name="Salcher M."/>
            <person name="Ghai R."/>
            <person name="Kavagutti S V."/>
        </authorList>
    </citation>
    <scope>NUCLEOTIDE SEQUENCE</scope>
</reference>
<evidence type="ECO:0000256" key="5">
    <source>
        <dbReference type="ARBA" id="ARBA00022985"/>
    </source>
</evidence>
<protein>
    <submittedName>
        <fullName evidence="9">Unannotated protein</fullName>
    </submittedName>
</protein>
<proteinExistence type="predicted"/>
<keyword evidence="2" id="KW-0328">Glycosyltransferase</keyword>
<evidence type="ECO:0000256" key="2">
    <source>
        <dbReference type="ARBA" id="ARBA00022676"/>
    </source>
</evidence>
<dbReference type="PANTHER" id="PTHR48090">
    <property type="entry name" value="UNDECAPRENYL-PHOSPHATE 4-DEOXY-4-FORMAMIDO-L-ARABINOSE TRANSFERASE-RELATED"/>
    <property type="match status" value="1"/>
</dbReference>
<name>A0A6J7NBA4_9ZZZZ</name>
<dbReference type="Pfam" id="PF00535">
    <property type="entry name" value="Glycos_transf_2"/>
    <property type="match status" value="1"/>
</dbReference>
<keyword evidence="4" id="KW-0812">Transmembrane</keyword>
<dbReference type="EMBL" id="CAFBOF010000076">
    <property type="protein sequence ID" value="CAB4990611.1"/>
    <property type="molecule type" value="Genomic_DNA"/>
</dbReference>
<dbReference type="AlphaFoldDB" id="A0A6J7NBA4"/>
<dbReference type="CDD" id="cd04179">
    <property type="entry name" value="DPM_DPG-synthase_like"/>
    <property type="match status" value="1"/>
</dbReference>
<keyword evidence="3" id="KW-0808">Transferase</keyword>
<evidence type="ECO:0000313" key="9">
    <source>
        <dbReference type="EMBL" id="CAB4990611.1"/>
    </source>
</evidence>
<evidence type="ECO:0000256" key="4">
    <source>
        <dbReference type="ARBA" id="ARBA00022692"/>
    </source>
</evidence>
<organism evidence="9">
    <name type="scientific">freshwater metagenome</name>
    <dbReference type="NCBI Taxonomy" id="449393"/>
    <lineage>
        <taxon>unclassified sequences</taxon>
        <taxon>metagenomes</taxon>
        <taxon>ecological metagenomes</taxon>
    </lineage>
</organism>
<keyword evidence="1" id="KW-1003">Cell membrane</keyword>
<evidence type="ECO:0000256" key="3">
    <source>
        <dbReference type="ARBA" id="ARBA00022679"/>
    </source>
</evidence>